<keyword evidence="9" id="KW-0238">DNA-binding</keyword>
<reference evidence="14 15" key="1">
    <citation type="submission" date="2024-03" db="EMBL/GenBank/DDBJ databases">
        <title>Sulfurimonas sp. HSL3-1.</title>
        <authorList>
            <person name="Wang S."/>
        </authorList>
    </citation>
    <scope>NUCLEOTIDE SEQUENCE [LARGE SCALE GENOMIC DNA]</scope>
    <source>
        <strain evidence="14 15">HSL3-1</strain>
    </source>
</reference>
<dbReference type="CDD" id="cd00140">
    <property type="entry name" value="beta_clamp"/>
    <property type="match status" value="1"/>
</dbReference>
<dbReference type="Pfam" id="PF02768">
    <property type="entry name" value="DNA_pol3_beta_3"/>
    <property type="match status" value="1"/>
</dbReference>
<organism evidence="14 15">
    <name type="scientific">Sulfurimonas diazotrophicus</name>
    <dbReference type="NCBI Taxonomy" id="3131939"/>
    <lineage>
        <taxon>Bacteria</taxon>
        <taxon>Pseudomonadati</taxon>
        <taxon>Campylobacterota</taxon>
        <taxon>Epsilonproteobacteria</taxon>
        <taxon>Campylobacterales</taxon>
        <taxon>Sulfurimonadaceae</taxon>
        <taxon>Sulfurimonas</taxon>
    </lineage>
</organism>
<evidence type="ECO:0000259" key="13">
    <source>
        <dbReference type="Pfam" id="PF02768"/>
    </source>
</evidence>
<dbReference type="InterPro" id="IPR022634">
    <property type="entry name" value="DNA_polIII_beta_N"/>
</dbReference>
<dbReference type="GO" id="GO:0003887">
    <property type="term" value="F:DNA-directed DNA polymerase activity"/>
    <property type="evidence" value="ECO:0007669"/>
    <property type="project" value="UniProtKB-EC"/>
</dbReference>
<evidence type="ECO:0000256" key="10">
    <source>
        <dbReference type="PIRNR" id="PIRNR000804"/>
    </source>
</evidence>
<feature type="domain" description="DNA polymerase III beta sliding clamp C-terminal" evidence="13">
    <location>
        <begin position="242"/>
        <end position="352"/>
    </location>
</feature>
<dbReference type="InterPro" id="IPR022635">
    <property type="entry name" value="DNA_polIII_beta_C"/>
</dbReference>
<evidence type="ECO:0000256" key="2">
    <source>
        <dbReference type="ARBA" id="ARBA00010752"/>
    </source>
</evidence>
<evidence type="ECO:0000256" key="7">
    <source>
        <dbReference type="ARBA" id="ARBA00022705"/>
    </source>
</evidence>
<evidence type="ECO:0000256" key="1">
    <source>
        <dbReference type="ARBA" id="ARBA00004496"/>
    </source>
</evidence>
<gene>
    <name evidence="14" type="primary">dnaN</name>
    <name evidence="14" type="ORF">WCY31_00010</name>
</gene>
<dbReference type="InterPro" id="IPR022637">
    <property type="entry name" value="DNA_polIII_beta_cen"/>
</dbReference>
<dbReference type="SMART" id="SM00480">
    <property type="entry name" value="POL3Bc"/>
    <property type="match status" value="1"/>
</dbReference>
<keyword evidence="7 10" id="KW-0235">DNA replication</keyword>
<evidence type="ECO:0000313" key="15">
    <source>
        <dbReference type="Proteomes" id="UP001447842"/>
    </source>
</evidence>
<dbReference type="InterPro" id="IPR001001">
    <property type="entry name" value="DNA_polIII_beta"/>
</dbReference>
<evidence type="ECO:0000256" key="5">
    <source>
        <dbReference type="ARBA" id="ARBA00022679"/>
    </source>
</evidence>
<comment type="function">
    <text evidence="10">Confers DNA tethering and processivity to DNA polymerases and other proteins. Acts as a clamp, forming a ring around DNA (a reaction catalyzed by the clamp-loading complex) which diffuses in an ATP-independent manner freely and bidirectionally along dsDNA. Initially characterized for its ability to contact the catalytic subunit of DNA polymerase III (Pol III), a complex, multichain enzyme responsible for most of the replicative synthesis in bacteria; Pol III exhibits 3'-5' exonuclease proofreading activity. The beta chain is required for initiation of replication as well as for processivity of DNA replication.</text>
</comment>
<keyword evidence="6 10" id="KW-0548">Nucleotidyltransferase</keyword>
<dbReference type="SUPFAM" id="SSF55979">
    <property type="entry name" value="DNA clamp"/>
    <property type="match status" value="3"/>
</dbReference>
<dbReference type="PANTHER" id="PTHR30478">
    <property type="entry name" value="DNA POLYMERASE III SUBUNIT BETA"/>
    <property type="match status" value="1"/>
</dbReference>
<proteinExistence type="inferred from homology"/>
<evidence type="ECO:0000259" key="12">
    <source>
        <dbReference type="Pfam" id="PF02767"/>
    </source>
</evidence>
<dbReference type="EMBL" id="CP147920">
    <property type="protein sequence ID" value="XAU15101.1"/>
    <property type="molecule type" value="Genomic_DNA"/>
</dbReference>
<comment type="similarity">
    <text evidence="2 10">Belongs to the beta sliding clamp family.</text>
</comment>
<dbReference type="Pfam" id="PF02767">
    <property type="entry name" value="DNA_pol3_beta_2"/>
    <property type="match status" value="1"/>
</dbReference>
<evidence type="ECO:0000256" key="6">
    <source>
        <dbReference type="ARBA" id="ARBA00022695"/>
    </source>
</evidence>
<dbReference type="Proteomes" id="UP001447842">
    <property type="component" value="Chromosome"/>
</dbReference>
<feature type="domain" description="DNA polymerase III beta sliding clamp N-terminal" evidence="11">
    <location>
        <begin position="1"/>
        <end position="118"/>
    </location>
</feature>
<evidence type="ECO:0000259" key="11">
    <source>
        <dbReference type="Pfam" id="PF00712"/>
    </source>
</evidence>
<protein>
    <recommendedName>
        <fullName evidence="3 10">Beta sliding clamp</fullName>
    </recommendedName>
</protein>
<dbReference type="Pfam" id="PF00712">
    <property type="entry name" value="DNA_pol3_beta"/>
    <property type="match status" value="1"/>
</dbReference>
<keyword evidence="15" id="KW-1185">Reference proteome</keyword>
<dbReference type="RefSeq" id="WP_345970180.1">
    <property type="nucleotide sequence ID" value="NZ_CP147920.1"/>
</dbReference>
<evidence type="ECO:0000256" key="3">
    <source>
        <dbReference type="ARBA" id="ARBA00021035"/>
    </source>
</evidence>
<comment type="subunit">
    <text evidence="10">Forms a ring-shaped head-to-tail homodimer around DNA.</text>
</comment>
<dbReference type="InterPro" id="IPR046938">
    <property type="entry name" value="DNA_clamp_sf"/>
</dbReference>
<dbReference type="PIRSF" id="PIRSF000804">
    <property type="entry name" value="DNA_pol_III_b"/>
    <property type="match status" value="1"/>
</dbReference>
<dbReference type="Gene3D" id="3.10.150.10">
    <property type="entry name" value="DNA Polymerase III, subunit A, domain 2"/>
    <property type="match status" value="3"/>
</dbReference>
<evidence type="ECO:0000313" key="14">
    <source>
        <dbReference type="EMBL" id="XAU15101.1"/>
    </source>
</evidence>
<name>A0ABZ3H997_9BACT</name>
<evidence type="ECO:0000256" key="4">
    <source>
        <dbReference type="ARBA" id="ARBA00022490"/>
    </source>
</evidence>
<feature type="domain" description="DNA polymerase III beta sliding clamp central" evidence="12">
    <location>
        <begin position="130"/>
        <end position="239"/>
    </location>
</feature>
<keyword evidence="4 10" id="KW-0963">Cytoplasm</keyword>
<evidence type="ECO:0000256" key="9">
    <source>
        <dbReference type="ARBA" id="ARBA00023125"/>
    </source>
</evidence>
<evidence type="ECO:0000256" key="8">
    <source>
        <dbReference type="ARBA" id="ARBA00022932"/>
    </source>
</evidence>
<dbReference type="PANTHER" id="PTHR30478:SF0">
    <property type="entry name" value="BETA SLIDING CLAMP"/>
    <property type="match status" value="1"/>
</dbReference>
<dbReference type="NCBIfam" id="TIGR00663">
    <property type="entry name" value="dnan"/>
    <property type="match status" value="1"/>
</dbReference>
<accession>A0ABZ3H997</accession>
<comment type="subcellular location">
    <subcellularLocation>
        <location evidence="1 10">Cytoplasm</location>
    </subcellularLocation>
</comment>
<keyword evidence="8 10" id="KW-0239">DNA-directed DNA polymerase</keyword>
<keyword evidence="5 10" id="KW-0808">Transferase</keyword>
<sequence length="356" mass="39715">MQFEIAKSVLENILIHTQPFLEKKDLSQITSHLYFEATASNTLTVKATDYEIGLVIEAGNINVIEPGMATANGKKLLDIVRILSDGNVNLNTKDGMLDITQGHSDFQLPMYNAQEFPAFASIENKPGVEIDSGLLINSLKKITPAADTNNPKFELNGALIDIKSDQINFVATDTRRLAIIAIPQTNGSELSLIIPKKAIIEIQKLFTSNIDIYYDATHLLIKSDQYTFFTKLINGKFPDYNRIIPASTRYNLTLPKSDIVNAIKQITTISNDMKLTLESGRILFESLSDENNKATTEINVDTGIDSSFVFAVNSRYILDFLGQIDQTHFTLGLNEPNMPFMLQEEEFKTIVMPIVI</sequence>